<reference evidence="2" key="1">
    <citation type="journal article" date="2020" name="Stud. Mycol.">
        <title>101 Dothideomycetes genomes: a test case for predicting lifestyles and emergence of pathogens.</title>
        <authorList>
            <person name="Haridas S."/>
            <person name="Albert R."/>
            <person name="Binder M."/>
            <person name="Bloem J."/>
            <person name="Labutti K."/>
            <person name="Salamov A."/>
            <person name="Andreopoulos B."/>
            <person name="Baker S."/>
            <person name="Barry K."/>
            <person name="Bills G."/>
            <person name="Bluhm B."/>
            <person name="Cannon C."/>
            <person name="Castanera R."/>
            <person name="Culley D."/>
            <person name="Daum C."/>
            <person name="Ezra D."/>
            <person name="Gonzalez J."/>
            <person name="Henrissat B."/>
            <person name="Kuo A."/>
            <person name="Liang C."/>
            <person name="Lipzen A."/>
            <person name="Lutzoni F."/>
            <person name="Magnuson J."/>
            <person name="Mondo S."/>
            <person name="Nolan M."/>
            <person name="Ohm R."/>
            <person name="Pangilinan J."/>
            <person name="Park H.-J."/>
            <person name="Ramirez L."/>
            <person name="Alfaro M."/>
            <person name="Sun H."/>
            <person name="Tritt A."/>
            <person name="Yoshinaga Y."/>
            <person name="Zwiers L.-H."/>
            <person name="Turgeon B."/>
            <person name="Goodwin S."/>
            <person name="Spatafora J."/>
            <person name="Crous P."/>
            <person name="Grigoriev I."/>
        </authorList>
    </citation>
    <scope>NUCLEOTIDE SEQUENCE</scope>
    <source>
        <strain evidence="2">CBS 110217</strain>
    </source>
</reference>
<dbReference type="Proteomes" id="UP000799777">
    <property type="component" value="Unassembled WGS sequence"/>
</dbReference>
<evidence type="ECO:0000256" key="1">
    <source>
        <dbReference type="SAM" id="Coils"/>
    </source>
</evidence>
<comment type="caution">
    <text evidence="2">The sequence shown here is derived from an EMBL/GenBank/DDBJ whole genome shotgun (WGS) entry which is preliminary data.</text>
</comment>
<feature type="coiled-coil region" evidence="1">
    <location>
        <begin position="485"/>
        <end position="519"/>
    </location>
</feature>
<dbReference type="OrthoDB" id="3800294at2759"/>
<organism evidence="2 3">
    <name type="scientific">Setomelanomma holmii</name>
    <dbReference type="NCBI Taxonomy" id="210430"/>
    <lineage>
        <taxon>Eukaryota</taxon>
        <taxon>Fungi</taxon>
        <taxon>Dikarya</taxon>
        <taxon>Ascomycota</taxon>
        <taxon>Pezizomycotina</taxon>
        <taxon>Dothideomycetes</taxon>
        <taxon>Pleosporomycetidae</taxon>
        <taxon>Pleosporales</taxon>
        <taxon>Pleosporineae</taxon>
        <taxon>Phaeosphaeriaceae</taxon>
        <taxon>Setomelanomma</taxon>
    </lineage>
</organism>
<accession>A0A9P4H675</accession>
<keyword evidence="3" id="KW-1185">Reference proteome</keyword>
<evidence type="ECO:0000313" key="2">
    <source>
        <dbReference type="EMBL" id="KAF2028916.1"/>
    </source>
</evidence>
<dbReference type="AlphaFoldDB" id="A0A9P4H675"/>
<dbReference type="EMBL" id="ML978207">
    <property type="protein sequence ID" value="KAF2028916.1"/>
    <property type="molecule type" value="Genomic_DNA"/>
</dbReference>
<name>A0A9P4H675_9PLEO</name>
<sequence length="522" mass="59142">MGTTNRVSSNSVHVRRSSLFRQLRDADNADSSKHNSAASSYLSNEISYPLRDDGQTVEVPAEGGEYNDDVDQLSPEASLEETAAWLDVLCEKELACMDWTSDYEGLARERTGTRGEDLNLKVLDRIRRGKGARRARFEDLLAPLRLDVPKAYRKKPIKETYQEMAVVIRTWNQHVASVEEDFEARKTLMTALCNRIDFLHAAVQKRWTADAHDKTCRNVLLAIHAYRPEITDFETQDSTDLLIIILAHIGFAIPDIDDHLKYLIFFTLVKERLYSAHAVNAETRQLLERNIALARLNGYTQQRVRHEKTLRGWIKDGFRREGETIAGRIKAARRRIYLKSLEGLQDLVIPQTALKIVLKDLVSRTGATVTVNHEAVSQRWAQLLAGSEIATSHLEPSTCQLFEEAITHYTAAAENIADMETINHERVYTRAVKFAALDVQTPTEADRQQIVNLRMAHPGTTKMMSDAIQGLAETKTKGGQTMHSMAEIEAELDTMLKAAEEMNEKYEQFEDLMENELGLTDL</sequence>
<gene>
    <name evidence="2" type="ORF">EK21DRAFT_113449</name>
</gene>
<evidence type="ECO:0000313" key="3">
    <source>
        <dbReference type="Proteomes" id="UP000799777"/>
    </source>
</evidence>
<proteinExistence type="predicted"/>
<protein>
    <submittedName>
        <fullName evidence="2">Uncharacterized protein</fullName>
    </submittedName>
</protein>
<keyword evidence="1" id="KW-0175">Coiled coil</keyword>